<name>A0A9N9CGT0_9GLOM</name>
<accession>A0A9N9CGT0</accession>
<comment type="caution">
    <text evidence="1">The sequence shown here is derived from an EMBL/GenBank/DDBJ whole genome shotgun (WGS) entry which is preliminary data.</text>
</comment>
<dbReference type="AlphaFoldDB" id="A0A9N9CGT0"/>
<organism evidence="1 2">
    <name type="scientific">Paraglomus brasilianum</name>
    <dbReference type="NCBI Taxonomy" id="144538"/>
    <lineage>
        <taxon>Eukaryota</taxon>
        <taxon>Fungi</taxon>
        <taxon>Fungi incertae sedis</taxon>
        <taxon>Mucoromycota</taxon>
        <taxon>Glomeromycotina</taxon>
        <taxon>Glomeromycetes</taxon>
        <taxon>Paraglomerales</taxon>
        <taxon>Paraglomeraceae</taxon>
        <taxon>Paraglomus</taxon>
    </lineage>
</organism>
<feature type="non-terminal residue" evidence="1">
    <location>
        <position position="228"/>
    </location>
</feature>
<sequence>ITDYPPHQLVPPLKKQSGHVPQLKEKSWSFLTTNEAKEGLIRDYVNSIGYHRSNPSSYSYTPSSSQQSPPAYLSLHKQLCAPQLFSRSVVRSVSTTVFPAQPDDSMWTNKEKIENYRVSRSEIEEDENCTPSGINSWKEEPYVEYCRRHASDNESHVALCHEEVIQHRPIRLQAAPVYELPVRRPSKHKNVFDEYFIPKRHCNEPAVTAIEDYIAFKKNGEDLYVHAI</sequence>
<dbReference type="Proteomes" id="UP000789739">
    <property type="component" value="Unassembled WGS sequence"/>
</dbReference>
<evidence type="ECO:0000313" key="1">
    <source>
        <dbReference type="EMBL" id="CAG8603081.1"/>
    </source>
</evidence>
<proteinExistence type="predicted"/>
<reference evidence="1" key="1">
    <citation type="submission" date="2021-06" db="EMBL/GenBank/DDBJ databases">
        <authorList>
            <person name="Kallberg Y."/>
            <person name="Tangrot J."/>
            <person name="Rosling A."/>
        </authorList>
    </citation>
    <scope>NUCLEOTIDE SEQUENCE</scope>
    <source>
        <strain evidence="1">BR232B</strain>
    </source>
</reference>
<protein>
    <submittedName>
        <fullName evidence="1">4252_t:CDS:1</fullName>
    </submittedName>
</protein>
<evidence type="ECO:0000313" key="2">
    <source>
        <dbReference type="Proteomes" id="UP000789739"/>
    </source>
</evidence>
<dbReference type="EMBL" id="CAJVPI010001248">
    <property type="protein sequence ID" value="CAG8603081.1"/>
    <property type="molecule type" value="Genomic_DNA"/>
</dbReference>
<gene>
    <name evidence="1" type="ORF">PBRASI_LOCUS7752</name>
</gene>
<keyword evidence="2" id="KW-1185">Reference proteome</keyword>